<dbReference type="KEGG" id="btay:LAJ60_04295"/>
<evidence type="ECO:0000313" key="2">
    <source>
        <dbReference type="Proteomes" id="UP001056980"/>
    </source>
</evidence>
<sequence>MQLPSPQKISQKNKFPSAIIGLLPPMFSYHYTHKELNDLFIASSAPPEIPKGTKPENVEAWLYAINRECSEPFEILGSLLGDFLEKEYYAPGLNPLLYEKALQLQRDQRTVLETLKI</sequence>
<proteinExistence type="predicted"/>
<dbReference type="Proteomes" id="UP001056980">
    <property type="component" value="Chromosome"/>
</dbReference>
<reference evidence="1" key="1">
    <citation type="journal article" date="2022" name="Proc. Natl. Acad. Sci. U.S.A.">
        <title>Identification of the Bartonella autotransporter CFA as a protective antigen and hypervariable target of neutralizing antibodies in mice.</title>
        <authorList>
            <person name="Siewert L.K."/>
            <person name="Korotaev A."/>
            <person name="Sedzicki J."/>
            <person name="Fromm K."/>
            <person name="Pinschewer D.D."/>
            <person name="Dehio C."/>
        </authorList>
    </citation>
    <scope>NUCLEOTIDE SEQUENCE</scope>
    <source>
        <strain evidence="1">IBS296</strain>
    </source>
</reference>
<evidence type="ECO:0000313" key="1">
    <source>
        <dbReference type="EMBL" id="USP02128.1"/>
    </source>
</evidence>
<protein>
    <submittedName>
        <fullName evidence="1">Uncharacterized protein</fullName>
    </submittedName>
</protein>
<accession>A0A9Q8YW24</accession>
<dbReference type="EMBL" id="CP083444">
    <property type="protein sequence ID" value="USP02128.1"/>
    <property type="molecule type" value="Genomic_DNA"/>
</dbReference>
<dbReference type="AlphaFoldDB" id="A0A9Q8YW24"/>
<gene>
    <name evidence="1" type="ORF">LAJ60_04295</name>
</gene>
<dbReference type="RefSeq" id="WP_252619254.1">
    <property type="nucleotide sequence ID" value="NZ_CP083444.1"/>
</dbReference>
<name>A0A9Q8YW24_BARTA</name>
<organism evidence="1 2">
    <name type="scientific">Bartonella taylorii</name>
    <dbReference type="NCBI Taxonomy" id="33046"/>
    <lineage>
        <taxon>Bacteria</taxon>
        <taxon>Pseudomonadati</taxon>
        <taxon>Pseudomonadota</taxon>
        <taxon>Alphaproteobacteria</taxon>
        <taxon>Hyphomicrobiales</taxon>
        <taxon>Bartonellaceae</taxon>
        <taxon>Bartonella</taxon>
    </lineage>
</organism>